<reference evidence="3" key="1">
    <citation type="submission" date="2017-04" db="EMBL/GenBank/DDBJ databases">
        <title>Genome evolution of the luminous symbionts of deep sea anglerfish.</title>
        <authorList>
            <person name="Hendry T.A."/>
        </authorList>
    </citation>
    <scope>NUCLEOTIDE SEQUENCE [LARGE SCALE GENOMIC DNA]</scope>
</reference>
<sequence>MPLNVTCARFTVSFQCHSFLYFLFIFIIGFEPYKINGHVLDSSFMFRLERDVNRFGLIANA</sequence>
<name>A0A291B8F6_9GAMM</name>
<dbReference type="KEGG" id="elux:BTN50_0749"/>
<keyword evidence="1" id="KW-1133">Transmembrane helix</keyword>
<protein>
    <submittedName>
        <fullName evidence="2">Uncharacterized protein</fullName>
    </submittedName>
</protein>
<dbReference type="Proteomes" id="UP000218160">
    <property type="component" value="Chromosome 1"/>
</dbReference>
<keyword evidence="1" id="KW-0472">Membrane</keyword>
<evidence type="ECO:0000313" key="3">
    <source>
        <dbReference type="Proteomes" id="UP000218160"/>
    </source>
</evidence>
<feature type="transmembrane region" description="Helical" evidence="1">
    <location>
        <begin position="12"/>
        <end position="30"/>
    </location>
</feature>
<keyword evidence="3" id="KW-1185">Reference proteome</keyword>
<evidence type="ECO:0000256" key="1">
    <source>
        <dbReference type="SAM" id="Phobius"/>
    </source>
</evidence>
<dbReference type="EMBL" id="CP020660">
    <property type="protein sequence ID" value="ATF09263.1"/>
    <property type="molecule type" value="Genomic_DNA"/>
</dbReference>
<organism evidence="2 3">
    <name type="scientific">Candidatus Enterovibrio altilux</name>
    <dbReference type="NCBI Taxonomy" id="1927128"/>
    <lineage>
        <taxon>Bacteria</taxon>
        <taxon>Pseudomonadati</taxon>
        <taxon>Pseudomonadota</taxon>
        <taxon>Gammaproteobacteria</taxon>
        <taxon>Vibrionales</taxon>
        <taxon>Vibrionaceae</taxon>
        <taxon>Enterovibrio</taxon>
    </lineage>
</organism>
<accession>A0A291B8F6</accession>
<keyword evidence="1" id="KW-0812">Transmembrane</keyword>
<proteinExistence type="predicted"/>
<gene>
    <name evidence="2" type="ORF">BTN50_0749</name>
</gene>
<evidence type="ECO:0000313" key="2">
    <source>
        <dbReference type="EMBL" id="ATF09263.1"/>
    </source>
</evidence>
<dbReference type="AlphaFoldDB" id="A0A291B8F6"/>